<name>A0A8H8SUE1_9AGAM</name>
<dbReference type="KEGG" id="rsx:RhiXN_00227"/>
<evidence type="ECO:0000313" key="11">
    <source>
        <dbReference type="Proteomes" id="UP000650533"/>
    </source>
</evidence>
<dbReference type="AlphaFoldDB" id="A0A8H8SUE1"/>
<dbReference type="PROSITE" id="PS51375">
    <property type="entry name" value="PPR"/>
    <property type="match status" value="3"/>
</dbReference>
<dbReference type="InterPro" id="IPR002885">
    <property type="entry name" value="PPR_rpt"/>
</dbReference>
<protein>
    <recommendedName>
        <fullName evidence="3">glucan 1,4-alpha-glucosidase</fullName>
        <ecNumber evidence="3">3.2.1.3</ecNumber>
    </recommendedName>
    <alternativeName>
        <fullName evidence="6">1,4-alpha-D-glucan glucohydrolase</fullName>
    </alternativeName>
    <alternativeName>
        <fullName evidence="5">Glucan 1,4-alpha-glucosidase</fullName>
    </alternativeName>
</protein>
<feature type="domain" description="GH15-like" evidence="9">
    <location>
        <begin position="829"/>
        <end position="853"/>
    </location>
</feature>
<dbReference type="Gene3D" id="1.25.40.10">
    <property type="entry name" value="Tetratricopeptide repeat domain"/>
    <property type="match status" value="3"/>
</dbReference>
<dbReference type="PRINTS" id="PR00736">
    <property type="entry name" value="GLHYDRLASE15"/>
</dbReference>
<evidence type="ECO:0000256" key="5">
    <source>
        <dbReference type="ARBA" id="ARBA00033442"/>
    </source>
</evidence>
<sequence>MKLPATASGLGIAIPGVSRQDDSRLRNGINRITAWAFTTVSRDYYLKFITLPFGSIRMYMSQKRAILLIRVIASAGHKSAPRRLKSTEVSSLLHSSLGVKLPPRKPIILAGNIGLAFNDRLASLRADIDSENFTGVWKQFSDLRDAGQVDHLSLSDLEQVDEAIASTIYRPGISSKWSNVKNPPPTIPHFGNESAIPAPMEQIYEVGVWLAVRGPMCVLRGCMMRALKDSKPEVVIDLWQKFMTSRTPAESSYYHPGRPELLQLTICAYAMRDDFRGAFDTVYPTLVPLKPEMARDLLEPIRQIREDVAAKAIRYINDLDLLRLLARPWSFRNQLFNFVNSLSAEKFKTTYQEILRLLKEPDPWVGLISVSSGPPPISPEPKSKPIFSISRQTWIDLLEGAGTLRQPELRETIWKDFHSLGGTPTTGMWNTLLLGYLREGQLEIANKVWGAMGKDGHDAYTYTTMMRGLFDRHHTNDAMAYYEEMKKKIPQAEITIRSYNVVIHGLFTGGRPDAALKLVADLEAGSALPTPTHPVPDITTYNTMLRYYSRRREMGPLSKVLHNIADRQLRPDAYTLTTVLNALLAVGVQDAPSKILGIMKALRVQVNEAIVSELIEDVVYRVPGRGPKKNNQFFESTRAGTRSPPNPSTDQDAESSPRDRLQTGVKMLVAFENAGVPTNVVNYTSLMAAFHRAAGAGTGPQYISHSEAQKATQALRSRMKKRRIRENRITYNILIAACLEGGDVPKSKWRELAPTPTAGVDRPAVDLTVYRRMSNKRCSDAPTFKHSSLASTLWGQPANTRGPGELRDWITHEATFSERKIFDQLGPTIGAGEGLVVASPSTSHPDYFYTWTRYVAAIAPYDIDLMVLVVTRGLGEPKLTLMEHLSTGAGEGRSAMDQPCGQSHSFDLPTTYLIDTSAGDSVIKNDLEYTSHMCFDTSYDLWEEKQDLHFFTLVACRKALSSGAALANRLGDSGAAAWYKQQFNVMTSRILDSGMFYFPDGSYRAYANPQKLDRRGVDSAVLLAIIAAGEPGDPNFGPTSPAVLASVKRAVIGIAPVPTGRYPGEPSVTIMMDIKGLIILLIMSEDKWDGYETGSNTLAIRGTYARLLFHISVQLIDWALVEFTLARNITVTDVSLPFFKQFASSGDVLAKGSPVFDSIVLGMRTWSDGFYKILQQFQGPGGILYEQFNRTLANHKVHRTSRGHLQRSPVLLVPS</sequence>
<dbReference type="GO" id="GO:0004339">
    <property type="term" value="F:glucan 1,4-alpha-glucosidase activity"/>
    <property type="evidence" value="ECO:0007669"/>
    <property type="project" value="UniProtKB-EC"/>
</dbReference>
<dbReference type="Proteomes" id="UP000650533">
    <property type="component" value="Chromosome 4"/>
</dbReference>
<evidence type="ECO:0000256" key="4">
    <source>
        <dbReference type="ARBA" id="ARBA00022737"/>
    </source>
</evidence>
<dbReference type="InterPro" id="IPR000165">
    <property type="entry name" value="Glucoamylase"/>
</dbReference>
<evidence type="ECO:0000256" key="6">
    <source>
        <dbReference type="ARBA" id="ARBA00033473"/>
    </source>
</evidence>
<proteinExistence type="inferred from homology"/>
<reference evidence="10" key="1">
    <citation type="submission" date="2020-05" db="EMBL/GenBank/DDBJ databases">
        <title>Evolutionary and genomic comparisons of hybrid uninucleate and nonhybrid Rhizoctonia fungi.</title>
        <authorList>
            <person name="Li C."/>
            <person name="Chen X."/>
        </authorList>
    </citation>
    <scope>NUCLEOTIDE SEQUENCE</scope>
    <source>
        <strain evidence="10">AG-1 IA</strain>
    </source>
</reference>
<feature type="domain" description="GH15-like" evidence="9">
    <location>
        <begin position="916"/>
        <end position="1193"/>
    </location>
</feature>
<feature type="repeat" description="PPR" evidence="7">
    <location>
        <begin position="537"/>
        <end position="571"/>
    </location>
</feature>
<evidence type="ECO:0000256" key="7">
    <source>
        <dbReference type="PROSITE-ProRule" id="PRU00708"/>
    </source>
</evidence>
<feature type="compositionally biased region" description="Polar residues" evidence="8">
    <location>
        <begin position="629"/>
        <end position="640"/>
    </location>
</feature>
<dbReference type="RefSeq" id="XP_043179058.1">
    <property type="nucleotide sequence ID" value="XM_043320046.1"/>
</dbReference>
<feature type="repeat" description="PPR" evidence="7">
    <location>
        <begin position="458"/>
        <end position="488"/>
    </location>
</feature>
<dbReference type="Pfam" id="PF13041">
    <property type="entry name" value="PPR_2"/>
    <property type="match status" value="2"/>
</dbReference>
<dbReference type="GO" id="GO:0005976">
    <property type="term" value="P:polysaccharide metabolic process"/>
    <property type="evidence" value="ECO:0007669"/>
    <property type="project" value="InterPro"/>
</dbReference>
<evidence type="ECO:0000313" key="10">
    <source>
        <dbReference type="EMBL" id="QRW18821.1"/>
    </source>
</evidence>
<dbReference type="InterPro" id="IPR012341">
    <property type="entry name" value="6hp_glycosidase-like_sf"/>
</dbReference>
<gene>
    <name evidence="10" type="ORF">RhiXN_00227</name>
</gene>
<dbReference type="GeneID" id="67022509"/>
<evidence type="ECO:0000256" key="8">
    <source>
        <dbReference type="SAM" id="MobiDB-lite"/>
    </source>
</evidence>
<keyword evidence="4" id="KW-0677">Repeat</keyword>
<dbReference type="PANTHER" id="PTHR47942">
    <property type="entry name" value="TETRATRICOPEPTIDE REPEAT (TPR)-LIKE SUPERFAMILY PROTEIN-RELATED"/>
    <property type="match status" value="1"/>
</dbReference>
<dbReference type="Gene3D" id="1.50.10.10">
    <property type="match status" value="2"/>
</dbReference>
<dbReference type="InterPro" id="IPR008928">
    <property type="entry name" value="6-hairpin_glycosidase_sf"/>
</dbReference>
<dbReference type="InterPro" id="IPR011990">
    <property type="entry name" value="TPR-like_helical_dom_sf"/>
</dbReference>
<feature type="region of interest" description="Disordered" evidence="8">
    <location>
        <begin position="626"/>
        <end position="659"/>
    </location>
</feature>
<accession>A0A8H8SUE1</accession>
<dbReference type="InterPro" id="IPR011613">
    <property type="entry name" value="GH15-like"/>
</dbReference>
<dbReference type="InterPro" id="IPR051222">
    <property type="entry name" value="PPR/CCM1_RNA-binding"/>
</dbReference>
<comment type="similarity">
    <text evidence="2">Belongs to the glycosyl hydrolase 15 family.</text>
</comment>
<dbReference type="EMBL" id="CP059661">
    <property type="protein sequence ID" value="QRW18821.1"/>
    <property type="molecule type" value="Genomic_DNA"/>
</dbReference>
<evidence type="ECO:0000256" key="2">
    <source>
        <dbReference type="ARBA" id="ARBA00006188"/>
    </source>
</evidence>
<feature type="repeat" description="PPR" evidence="7">
    <location>
        <begin position="495"/>
        <end position="529"/>
    </location>
</feature>
<dbReference type="NCBIfam" id="TIGR00756">
    <property type="entry name" value="PPR"/>
    <property type="match status" value="1"/>
</dbReference>
<evidence type="ECO:0000256" key="1">
    <source>
        <dbReference type="ARBA" id="ARBA00001863"/>
    </source>
</evidence>
<organism evidence="10 11">
    <name type="scientific">Rhizoctonia solani</name>
    <dbReference type="NCBI Taxonomy" id="456999"/>
    <lineage>
        <taxon>Eukaryota</taxon>
        <taxon>Fungi</taxon>
        <taxon>Dikarya</taxon>
        <taxon>Basidiomycota</taxon>
        <taxon>Agaricomycotina</taxon>
        <taxon>Agaricomycetes</taxon>
        <taxon>Cantharellales</taxon>
        <taxon>Ceratobasidiaceae</taxon>
        <taxon>Rhizoctonia</taxon>
    </lineage>
</organism>
<evidence type="ECO:0000256" key="3">
    <source>
        <dbReference type="ARBA" id="ARBA00012593"/>
    </source>
</evidence>
<comment type="catalytic activity">
    <reaction evidence="1">
        <text>Hydrolysis of terminal (1-&gt;4)-linked alpha-D-glucose residues successively from non-reducing ends of the chains with release of beta-D-glucose.</text>
        <dbReference type="EC" id="3.2.1.3"/>
    </reaction>
</comment>
<dbReference type="Pfam" id="PF01535">
    <property type="entry name" value="PPR"/>
    <property type="match status" value="1"/>
</dbReference>
<dbReference type="SUPFAM" id="SSF48208">
    <property type="entry name" value="Six-hairpin glycosidases"/>
    <property type="match status" value="1"/>
</dbReference>
<dbReference type="Pfam" id="PF00723">
    <property type="entry name" value="Glyco_hydro_15"/>
    <property type="match status" value="2"/>
</dbReference>
<evidence type="ECO:0000259" key="9">
    <source>
        <dbReference type="Pfam" id="PF00723"/>
    </source>
</evidence>
<dbReference type="EC" id="3.2.1.3" evidence="3"/>